<dbReference type="Pfam" id="PF01497">
    <property type="entry name" value="Peripla_BP_2"/>
    <property type="match status" value="1"/>
</dbReference>
<dbReference type="Proteomes" id="UP000271678">
    <property type="component" value="Unassembled WGS sequence"/>
</dbReference>
<organism evidence="4 5">
    <name type="scientific">Flexivirga caeni</name>
    <dbReference type="NCBI Taxonomy" id="2294115"/>
    <lineage>
        <taxon>Bacteria</taxon>
        <taxon>Bacillati</taxon>
        <taxon>Actinomycetota</taxon>
        <taxon>Actinomycetes</taxon>
        <taxon>Micrococcales</taxon>
        <taxon>Dermacoccaceae</taxon>
        <taxon>Flexivirga</taxon>
    </lineage>
</organism>
<dbReference type="PROSITE" id="PS50983">
    <property type="entry name" value="FE_B12_PBP"/>
    <property type="match status" value="1"/>
</dbReference>
<dbReference type="SUPFAM" id="SSF53807">
    <property type="entry name" value="Helical backbone' metal receptor"/>
    <property type="match status" value="1"/>
</dbReference>
<feature type="domain" description="Fe/B12 periplasmic-binding" evidence="3">
    <location>
        <begin position="112"/>
        <end position="374"/>
    </location>
</feature>
<keyword evidence="4" id="KW-0675">Receptor</keyword>
<reference evidence="4 5" key="1">
    <citation type="submission" date="2018-11" db="EMBL/GenBank/DDBJ databases">
        <title>Draft genome of Simplicispira Flexivirga sp. BO-16.</title>
        <authorList>
            <person name="Im W.T."/>
        </authorList>
    </citation>
    <scope>NUCLEOTIDE SEQUENCE [LARGE SCALE GENOMIC DNA]</scope>
    <source>
        <strain evidence="4 5">BO-16</strain>
    </source>
</reference>
<evidence type="ECO:0000256" key="1">
    <source>
        <dbReference type="ARBA" id="ARBA00008814"/>
    </source>
</evidence>
<sequence>MRTYSLTAVAAAVAILLSGCAAAGSGGAAGPSATGSTVGAARATAPASGAAPTASAATAASAENALTLTGAATAHTIPDMVPVVRDARPVLPARVKDSTGRTITVSSAKRILALDLYGTLTDTVIGLGLQQRLVGRSNSDTQRVLHDRPVVTSDGHDLNVEAVLNLRPDVVLTNTTIGNAAEYRRLEAAGVTVVRFAQVPHLSGIRPAIEQVGRALGMSQAAAQLAAHTDDELRAARRTIAALRAKTPRKPRAAVLYVRGTAGVFFILGADYGAGDVIDTLGLDDVAAKHGITTLKPASAEGLVSLDPEILLAMSQGVASTGGVSGLLKRPGVSATTAGEHRRIVMAADSQLLSYGPRTPAILVALARAIYTDNS</sequence>
<feature type="chain" id="PRO_5018286322" evidence="2">
    <location>
        <begin position="24"/>
        <end position="375"/>
    </location>
</feature>
<dbReference type="EMBL" id="RJJQ01000017">
    <property type="protein sequence ID" value="RNI20330.1"/>
    <property type="molecule type" value="Genomic_DNA"/>
</dbReference>
<evidence type="ECO:0000259" key="3">
    <source>
        <dbReference type="PROSITE" id="PS50983"/>
    </source>
</evidence>
<dbReference type="OrthoDB" id="9797736at2"/>
<dbReference type="RefSeq" id="WP_123272366.1">
    <property type="nucleotide sequence ID" value="NZ_RJJQ01000017.1"/>
</dbReference>
<feature type="signal peptide" evidence="2">
    <location>
        <begin position="1"/>
        <end position="23"/>
    </location>
</feature>
<evidence type="ECO:0000313" key="4">
    <source>
        <dbReference type="EMBL" id="RNI20330.1"/>
    </source>
</evidence>
<proteinExistence type="inferred from homology"/>
<dbReference type="InterPro" id="IPR050902">
    <property type="entry name" value="ABC_Transporter_SBP"/>
</dbReference>
<protein>
    <submittedName>
        <fullName evidence="4">Hemin receptor</fullName>
    </submittedName>
</protein>
<dbReference type="Gene3D" id="3.40.50.1980">
    <property type="entry name" value="Nitrogenase molybdenum iron protein domain"/>
    <property type="match status" value="2"/>
</dbReference>
<keyword evidence="2" id="KW-0732">Signal</keyword>
<dbReference type="PANTHER" id="PTHR30535:SF4">
    <property type="entry name" value="HEMIN-BINDING PERIPLASMIC PROTEIN HMUT"/>
    <property type="match status" value="1"/>
</dbReference>
<name>A0A3M9M450_9MICO</name>
<gene>
    <name evidence="4" type="ORF">EFY87_15410</name>
</gene>
<evidence type="ECO:0000256" key="2">
    <source>
        <dbReference type="SAM" id="SignalP"/>
    </source>
</evidence>
<dbReference type="PANTHER" id="PTHR30535">
    <property type="entry name" value="VITAMIN B12-BINDING PROTEIN"/>
    <property type="match status" value="1"/>
</dbReference>
<comment type="similarity">
    <text evidence="1">Belongs to the bacterial solute-binding protein 8 family.</text>
</comment>
<accession>A0A3M9M450</accession>
<dbReference type="PROSITE" id="PS51257">
    <property type="entry name" value="PROKAR_LIPOPROTEIN"/>
    <property type="match status" value="1"/>
</dbReference>
<comment type="caution">
    <text evidence="4">The sequence shown here is derived from an EMBL/GenBank/DDBJ whole genome shotgun (WGS) entry which is preliminary data.</text>
</comment>
<evidence type="ECO:0000313" key="5">
    <source>
        <dbReference type="Proteomes" id="UP000271678"/>
    </source>
</evidence>
<dbReference type="InterPro" id="IPR002491">
    <property type="entry name" value="ABC_transptr_periplasmic_BD"/>
</dbReference>
<dbReference type="AlphaFoldDB" id="A0A3M9M450"/>
<keyword evidence="5" id="KW-1185">Reference proteome</keyword>